<dbReference type="Proteomes" id="UP001596160">
    <property type="component" value="Unassembled WGS sequence"/>
</dbReference>
<evidence type="ECO:0000313" key="2">
    <source>
        <dbReference type="EMBL" id="MFC5155354.1"/>
    </source>
</evidence>
<gene>
    <name evidence="2" type="ORF">ACFPRH_26835</name>
</gene>
<dbReference type="SUPFAM" id="SSF54001">
    <property type="entry name" value="Cysteine proteinases"/>
    <property type="match status" value="1"/>
</dbReference>
<protein>
    <submittedName>
        <fullName evidence="2">Transglutaminase-like domain-containing protein</fullName>
    </submittedName>
</protein>
<feature type="domain" description="Transglutaminase-like" evidence="1">
    <location>
        <begin position="74"/>
        <end position="146"/>
    </location>
</feature>
<dbReference type="PANTHER" id="PTHR33490:SF3">
    <property type="entry name" value="CONSERVED INTEGRAL MEMBRANE PROTEIN"/>
    <property type="match status" value="1"/>
</dbReference>
<dbReference type="PANTHER" id="PTHR33490">
    <property type="entry name" value="BLR5614 PROTEIN-RELATED"/>
    <property type="match status" value="1"/>
</dbReference>
<dbReference type="InterPro" id="IPR038765">
    <property type="entry name" value="Papain-like_cys_pep_sf"/>
</dbReference>
<comment type="caution">
    <text evidence="2">The sequence shown here is derived from an EMBL/GenBank/DDBJ whole genome shotgun (WGS) entry which is preliminary data.</text>
</comment>
<reference evidence="3" key="1">
    <citation type="journal article" date="2019" name="Int. J. Syst. Evol. Microbiol.">
        <title>The Global Catalogue of Microorganisms (GCM) 10K type strain sequencing project: providing services to taxonomists for standard genome sequencing and annotation.</title>
        <authorList>
            <consortium name="The Broad Institute Genomics Platform"/>
            <consortium name="The Broad Institute Genome Sequencing Center for Infectious Disease"/>
            <person name="Wu L."/>
            <person name="Ma J."/>
        </authorList>
    </citation>
    <scope>NUCLEOTIDE SEQUENCE [LARGE SCALE GENOMIC DNA]</scope>
    <source>
        <strain evidence="3">PCU 266</strain>
    </source>
</reference>
<keyword evidence="3" id="KW-1185">Reference proteome</keyword>
<dbReference type="EMBL" id="JBHSKP010000022">
    <property type="protein sequence ID" value="MFC5155354.1"/>
    <property type="molecule type" value="Genomic_DNA"/>
</dbReference>
<evidence type="ECO:0000313" key="3">
    <source>
        <dbReference type="Proteomes" id="UP001596160"/>
    </source>
</evidence>
<dbReference type="InterPro" id="IPR002931">
    <property type="entry name" value="Transglutaminase-like"/>
</dbReference>
<organism evidence="2 3">
    <name type="scientific">Streptomyces amakusaensis</name>
    <dbReference type="NCBI Taxonomy" id="67271"/>
    <lineage>
        <taxon>Bacteria</taxon>
        <taxon>Bacillati</taxon>
        <taxon>Actinomycetota</taxon>
        <taxon>Actinomycetes</taxon>
        <taxon>Kitasatosporales</taxon>
        <taxon>Streptomycetaceae</taxon>
        <taxon>Streptomyces</taxon>
    </lineage>
</organism>
<accession>A0ABW0AUE1</accession>
<proteinExistence type="predicted"/>
<dbReference type="Gene3D" id="3.10.620.30">
    <property type="match status" value="1"/>
</dbReference>
<dbReference type="RefSeq" id="WP_344483012.1">
    <property type="nucleotide sequence ID" value="NZ_BAAASB010000019.1"/>
</dbReference>
<name>A0ABW0AUE1_9ACTN</name>
<dbReference type="Pfam" id="PF01841">
    <property type="entry name" value="Transglut_core"/>
    <property type="match status" value="1"/>
</dbReference>
<sequence>MTTRNTEDPSTLRATLFLDHTSPEVHDFVADALPAGATTPTAQAVALYYAVRDSVRYEVYDADLSRTGLRASTVARTRVGMCLHKSVLYAAGLRSLGVPARLVLADVRNHLASDRLIQLLGGDVFHMHCYASVFLDGRWVKATPVFNKALCRLYRLTPLEFDGTADSLHHSFGPDGRRHMEFLRHHGEFNDLPYERVLADLRAAHPRLLSTDGSGFAEGSLVREAEPPGAG</sequence>
<dbReference type="SMART" id="SM00460">
    <property type="entry name" value="TGc"/>
    <property type="match status" value="1"/>
</dbReference>
<evidence type="ECO:0000259" key="1">
    <source>
        <dbReference type="SMART" id="SM00460"/>
    </source>
</evidence>